<protein>
    <recommendedName>
        <fullName evidence="3">DUF4832 domain-containing protein</fullName>
    </recommendedName>
</protein>
<accession>A0ABW6BD71</accession>
<proteinExistence type="predicted"/>
<dbReference type="Gene3D" id="3.20.20.510">
    <property type="entry name" value="Uncharacterised protein PF12979, DUF3863"/>
    <property type="match status" value="1"/>
</dbReference>
<organism evidence="1 2">
    <name type="scientific">Sphingobacterium bambusae</name>
    <dbReference type="NCBI Taxonomy" id="662858"/>
    <lineage>
        <taxon>Bacteria</taxon>
        <taxon>Pseudomonadati</taxon>
        <taxon>Bacteroidota</taxon>
        <taxon>Sphingobacteriia</taxon>
        <taxon>Sphingobacteriales</taxon>
        <taxon>Sphingobacteriaceae</taxon>
        <taxon>Sphingobacterium</taxon>
    </lineage>
</organism>
<dbReference type="EMBL" id="JBHUPB010000005">
    <property type="protein sequence ID" value="MFD2967227.1"/>
    <property type="molecule type" value="Genomic_DNA"/>
</dbReference>
<gene>
    <name evidence="1" type="ORF">ACFS7Y_07505</name>
</gene>
<dbReference type="RefSeq" id="WP_320185084.1">
    <property type="nucleotide sequence ID" value="NZ_CP138332.1"/>
</dbReference>
<evidence type="ECO:0000313" key="1">
    <source>
        <dbReference type="EMBL" id="MFD2967227.1"/>
    </source>
</evidence>
<comment type="caution">
    <text evidence="1">The sequence shown here is derived from an EMBL/GenBank/DDBJ whole genome shotgun (WGS) entry which is preliminary data.</text>
</comment>
<name>A0ABW6BD71_9SPHI</name>
<sequence>MINTKTASQGIKLILCWIAFHTFLLSQAAVVVADGSPRIITIVNFIRQTDYRLKDADSLLFDATERELALMKKYQLSGTFLLQYDALINPKYQTLLKGESPTEIEVGAWWEITQPHVEAAGIKWRGKHPWVSTANIAFTTGYTQQERERLVDVYMEKFKAVFGRYPKSVGSWFIDSHTLGYMYKKYQIVASSNCKDQVGTDGYTLWGGYWNQAYYPSVYNAYMPAQSTENQIPVPVFRMLGSDPIYQYDLGVGTGGQGVITLEPVYEDGGMDKKWTRSFFNAIVDQPSLAFNYAQAGQENSFTWDAMKKGLEMQFPMIDSLRKVGKVRVQTLEEAGRWFSEQFPQTPATAVVALDDYREQGNKSIWYNSRFYRANLYWEKNAFRVRDIHLFDEHFKSLYLDKPGTEGQFYYFTLPLVDGFFWSTKTERAGLRIMHKKANGEGEELILQAPSVTEPDHKTLEVRSRDQYGNLFVILLKEKELSLRCEPKQKDLKWFFELKVPTEKQTILPFKNIAQQEIAAVFKDHAFRVRCKKGTLLTGKDASFVFQVHPQKQQLALDLGIGN</sequence>
<dbReference type="Proteomes" id="UP001597525">
    <property type="component" value="Unassembled WGS sequence"/>
</dbReference>
<evidence type="ECO:0000313" key="2">
    <source>
        <dbReference type="Proteomes" id="UP001597525"/>
    </source>
</evidence>
<reference evidence="2" key="1">
    <citation type="journal article" date="2019" name="Int. J. Syst. Evol. Microbiol.">
        <title>The Global Catalogue of Microorganisms (GCM) 10K type strain sequencing project: providing services to taxonomists for standard genome sequencing and annotation.</title>
        <authorList>
            <consortium name="The Broad Institute Genomics Platform"/>
            <consortium name="The Broad Institute Genome Sequencing Center for Infectious Disease"/>
            <person name="Wu L."/>
            <person name="Ma J."/>
        </authorList>
    </citation>
    <scope>NUCLEOTIDE SEQUENCE [LARGE SCALE GENOMIC DNA]</scope>
    <source>
        <strain evidence="2">KCTC 22814</strain>
    </source>
</reference>
<evidence type="ECO:0008006" key="3">
    <source>
        <dbReference type="Google" id="ProtNLM"/>
    </source>
</evidence>
<keyword evidence="2" id="KW-1185">Reference proteome</keyword>